<feature type="chain" id="PRO_5020895112" description="WD40 repeat domain-containing protein" evidence="1">
    <location>
        <begin position="21"/>
        <end position="391"/>
    </location>
</feature>
<reference evidence="2" key="1">
    <citation type="journal article" date="2019" name="PLoS Negl. Trop. Dis.">
        <title>Revisiting the worldwide diversity of Leptospira species in the environment.</title>
        <authorList>
            <person name="Vincent A.T."/>
            <person name="Schiettekatte O."/>
            <person name="Bourhy P."/>
            <person name="Veyrier F.J."/>
            <person name="Picardeau M."/>
        </authorList>
    </citation>
    <scope>NUCLEOTIDE SEQUENCE [LARGE SCALE GENOMIC DNA]</scope>
    <source>
        <strain evidence="2">201702454</strain>
    </source>
</reference>
<keyword evidence="1" id="KW-0732">Signal</keyword>
<feature type="signal peptide" evidence="1">
    <location>
        <begin position="1"/>
        <end position="20"/>
    </location>
</feature>
<dbReference type="EMBL" id="RQGG01000032">
    <property type="protein sequence ID" value="TGL51423.1"/>
    <property type="molecule type" value="Genomic_DNA"/>
</dbReference>
<comment type="caution">
    <text evidence="2">The sequence shown here is derived from an EMBL/GenBank/DDBJ whole genome shotgun (WGS) entry which is preliminary data.</text>
</comment>
<dbReference type="Proteomes" id="UP000297609">
    <property type="component" value="Unassembled WGS sequence"/>
</dbReference>
<keyword evidence="3" id="KW-1185">Reference proteome</keyword>
<protein>
    <recommendedName>
        <fullName evidence="4">WD40 repeat domain-containing protein</fullName>
    </recommendedName>
</protein>
<organism evidence="2 3">
    <name type="scientific">Leptospira kemamanensis</name>
    <dbReference type="NCBI Taxonomy" id="2484942"/>
    <lineage>
        <taxon>Bacteria</taxon>
        <taxon>Pseudomonadati</taxon>
        <taxon>Spirochaetota</taxon>
        <taxon>Spirochaetia</taxon>
        <taxon>Leptospirales</taxon>
        <taxon>Leptospiraceae</taxon>
        <taxon>Leptospira</taxon>
    </lineage>
</organism>
<dbReference type="InterPro" id="IPR015943">
    <property type="entry name" value="WD40/YVTN_repeat-like_dom_sf"/>
</dbReference>
<dbReference type="Gene3D" id="2.130.10.10">
    <property type="entry name" value="YVTN repeat-like/Quinoprotein amine dehydrogenase"/>
    <property type="match status" value="1"/>
</dbReference>
<dbReference type="OrthoDB" id="317558at2"/>
<gene>
    <name evidence="2" type="ORF">EHQ59_11025</name>
</gene>
<dbReference type="InterPro" id="IPR011048">
    <property type="entry name" value="Haem_d1_sf"/>
</dbReference>
<evidence type="ECO:0000313" key="3">
    <source>
        <dbReference type="Proteomes" id="UP000297609"/>
    </source>
</evidence>
<dbReference type="RefSeq" id="WP_135619704.1">
    <property type="nucleotide sequence ID" value="NZ_RQGG01000032.1"/>
</dbReference>
<evidence type="ECO:0008006" key="4">
    <source>
        <dbReference type="Google" id="ProtNLM"/>
    </source>
</evidence>
<name>A0A4R9JRD1_9LEPT</name>
<sequence length="391" mass="44890">MRLKSFLCVLCVFVSSNLFSQTIESEFMFATDFNVRPTFVEGNNPYFVNGGKWLFIGQTADFDEPGLYFYDTKSKEKIYKPIPLETYYLTHTTDFLGQLETKGKRLPLTIYEFLFYDEVAMRAGFVMENKAKSSKGKKYFYVGWDLSTNSIDVVEPIYEIPEEDKKSFAQSSFIGYSEKDKVAYFTFAVDADLKDDVSEDVNAYVYKVQNQSVTLLKEYKTKSYPYTPEFHPETNQIVIACYAEAFQNLNPTGYFFQLDTNNFQSFSIPSTPYGISFSNDGKFLYMASADTGEVRMYNTNNLADVKKSKWGTHGHKLGFWKEGELVWVRNSGLHIYDPKTLKQKKVIPTKKFFKNHINVSGSAFLPNQKLLLRNILEDPKGGAANRILIAD</sequence>
<evidence type="ECO:0000313" key="2">
    <source>
        <dbReference type="EMBL" id="TGL51423.1"/>
    </source>
</evidence>
<accession>A0A4R9JRD1</accession>
<dbReference type="AlphaFoldDB" id="A0A4R9JRD1"/>
<evidence type="ECO:0000256" key="1">
    <source>
        <dbReference type="SAM" id="SignalP"/>
    </source>
</evidence>
<dbReference type="SUPFAM" id="SSF51004">
    <property type="entry name" value="C-terminal (heme d1) domain of cytochrome cd1-nitrite reductase"/>
    <property type="match status" value="1"/>
</dbReference>
<proteinExistence type="predicted"/>